<evidence type="ECO:0000256" key="5">
    <source>
        <dbReference type="ARBA" id="ARBA00023015"/>
    </source>
</evidence>
<keyword evidence="7" id="KW-0804">Transcription</keyword>
<name>A0ABT5UB88_9GAMM</name>
<dbReference type="CDD" id="cd17624">
    <property type="entry name" value="REC_OmpR_PmrA-like"/>
    <property type="match status" value="1"/>
</dbReference>
<dbReference type="SUPFAM" id="SSF52172">
    <property type="entry name" value="CheY-like"/>
    <property type="match status" value="1"/>
</dbReference>
<accession>A0ABT5UB88</accession>
<proteinExistence type="predicted"/>
<dbReference type="InterPro" id="IPR039420">
    <property type="entry name" value="WalR-like"/>
</dbReference>
<dbReference type="PANTHER" id="PTHR48111:SF35">
    <property type="entry name" value="TRANSCRIPTIONAL REGULATORY PROTEIN QSEB"/>
    <property type="match status" value="1"/>
</dbReference>
<keyword evidence="3 8" id="KW-0597">Phosphoprotein</keyword>
<dbReference type="RefSeq" id="WP_274689955.1">
    <property type="nucleotide sequence ID" value="NZ_JAPMOU010000022.1"/>
</dbReference>
<evidence type="ECO:0000313" key="13">
    <source>
        <dbReference type="Proteomes" id="UP001528823"/>
    </source>
</evidence>
<evidence type="ECO:0000256" key="9">
    <source>
        <dbReference type="PROSITE-ProRule" id="PRU01091"/>
    </source>
</evidence>
<evidence type="ECO:0000256" key="8">
    <source>
        <dbReference type="PROSITE-ProRule" id="PRU00169"/>
    </source>
</evidence>
<keyword evidence="2" id="KW-0963">Cytoplasm</keyword>
<gene>
    <name evidence="12" type="ORF">ORQ98_16845</name>
</gene>
<keyword evidence="13" id="KW-1185">Reference proteome</keyword>
<evidence type="ECO:0000256" key="4">
    <source>
        <dbReference type="ARBA" id="ARBA00023012"/>
    </source>
</evidence>
<dbReference type="Gene3D" id="3.40.50.2300">
    <property type="match status" value="1"/>
</dbReference>
<evidence type="ECO:0000259" key="11">
    <source>
        <dbReference type="PROSITE" id="PS51755"/>
    </source>
</evidence>
<keyword evidence="6 9" id="KW-0238">DNA-binding</keyword>
<dbReference type="EMBL" id="JAPMOU010000022">
    <property type="protein sequence ID" value="MDE1463623.1"/>
    <property type="molecule type" value="Genomic_DNA"/>
</dbReference>
<dbReference type="Gene3D" id="6.10.250.690">
    <property type="match status" value="1"/>
</dbReference>
<evidence type="ECO:0000259" key="10">
    <source>
        <dbReference type="PROSITE" id="PS50110"/>
    </source>
</evidence>
<dbReference type="InterPro" id="IPR036388">
    <property type="entry name" value="WH-like_DNA-bd_sf"/>
</dbReference>
<evidence type="ECO:0000256" key="2">
    <source>
        <dbReference type="ARBA" id="ARBA00022490"/>
    </source>
</evidence>
<feature type="domain" description="Response regulatory" evidence="10">
    <location>
        <begin position="2"/>
        <end position="116"/>
    </location>
</feature>
<evidence type="ECO:0000256" key="6">
    <source>
        <dbReference type="ARBA" id="ARBA00023125"/>
    </source>
</evidence>
<feature type="modified residue" description="4-aspartylphosphate" evidence="8">
    <location>
        <position position="51"/>
    </location>
</feature>
<dbReference type="PROSITE" id="PS50110">
    <property type="entry name" value="RESPONSE_REGULATORY"/>
    <property type="match status" value="1"/>
</dbReference>
<comment type="caution">
    <text evidence="12">The sequence shown here is derived from an EMBL/GenBank/DDBJ whole genome shotgun (WGS) entry which is preliminary data.</text>
</comment>
<keyword evidence="5" id="KW-0805">Transcription regulation</keyword>
<dbReference type="Pfam" id="PF00486">
    <property type="entry name" value="Trans_reg_C"/>
    <property type="match status" value="1"/>
</dbReference>
<dbReference type="Proteomes" id="UP001528823">
    <property type="component" value="Unassembled WGS sequence"/>
</dbReference>
<dbReference type="Pfam" id="PF00072">
    <property type="entry name" value="Response_reg"/>
    <property type="match status" value="1"/>
</dbReference>
<feature type="domain" description="OmpR/PhoB-type" evidence="11">
    <location>
        <begin position="124"/>
        <end position="218"/>
    </location>
</feature>
<sequence>MRILLVEDDSLIGTAVKQALQDSGYPVDWMTNGQQAISAVKVQAYGAILLDLGLPGKNGFEVLRELRLSSIPAPVIIITARDAVEDRIKGLDLGADDFLVKPFSVSELQARIRAVVRRSNGVSNPVLESSDMSLDPSTCQITREGKVYTLTGREFALMHTLMLHPGKVFSRNELEEHIYGWNEEVASNAIEFLIHSLRKKLGKDAIKNIRGLGWLVNK</sequence>
<evidence type="ECO:0000256" key="1">
    <source>
        <dbReference type="ARBA" id="ARBA00004496"/>
    </source>
</evidence>
<dbReference type="SMART" id="SM00448">
    <property type="entry name" value="REC"/>
    <property type="match status" value="1"/>
</dbReference>
<dbReference type="SMART" id="SM00862">
    <property type="entry name" value="Trans_reg_C"/>
    <property type="match status" value="1"/>
</dbReference>
<dbReference type="InterPro" id="IPR001867">
    <property type="entry name" value="OmpR/PhoB-type_DNA-bd"/>
</dbReference>
<organism evidence="12 13">
    <name type="scientific">Spartinivicinus poritis</name>
    <dbReference type="NCBI Taxonomy" id="2994640"/>
    <lineage>
        <taxon>Bacteria</taxon>
        <taxon>Pseudomonadati</taxon>
        <taxon>Pseudomonadota</taxon>
        <taxon>Gammaproteobacteria</taxon>
        <taxon>Oceanospirillales</taxon>
        <taxon>Zooshikellaceae</taxon>
        <taxon>Spartinivicinus</taxon>
    </lineage>
</organism>
<dbReference type="InterPro" id="IPR001789">
    <property type="entry name" value="Sig_transdc_resp-reg_receiver"/>
</dbReference>
<evidence type="ECO:0000256" key="7">
    <source>
        <dbReference type="ARBA" id="ARBA00023163"/>
    </source>
</evidence>
<dbReference type="PANTHER" id="PTHR48111">
    <property type="entry name" value="REGULATOR OF RPOS"/>
    <property type="match status" value="1"/>
</dbReference>
<keyword evidence="4" id="KW-0902">Two-component regulatory system</keyword>
<evidence type="ECO:0000313" key="12">
    <source>
        <dbReference type="EMBL" id="MDE1463623.1"/>
    </source>
</evidence>
<dbReference type="InterPro" id="IPR011006">
    <property type="entry name" value="CheY-like_superfamily"/>
</dbReference>
<evidence type="ECO:0000256" key="3">
    <source>
        <dbReference type="ARBA" id="ARBA00022553"/>
    </source>
</evidence>
<dbReference type="CDD" id="cd00383">
    <property type="entry name" value="trans_reg_C"/>
    <property type="match status" value="1"/>
</dbReference>
<feature type="DNA-binding region" description="OmpR/PhoB-type" evidence="9">
    <location>
        <begin position="124"/>
        <end position="218"/>
    </location>
</feature>
<dbReference type="Gene3D" id="1.10.10.10">
    <property type="entry name" value="Winged helix-like DNA-binding domain superfamily/Winged helix DNA-binding domain"/>
    <property type="match status" value="1"/>
</dbReference>
<protein>
    <submittedName>
        <fullName evidence="12">Response regulator transcription factor</fullName>
    </submittedName>
</protein>
<reference evidence="12 13" key="1">
    <citation type="submission" date="2022-11" db="EMBL/GenBank/DDBJ databases">
        <title>Spartinivicinus poritis sp. nov., isolated from scleractinian coral Porites lutea.</title>
        <authorList>
            <person name="Zhang G."/>
            <person name="Cai L."/>
            <person name="Wei Q."/>
        </authorList>
    </citation>
    <scope>NUCLEOTIDE SEQUENCE [LARGE SCALE GENOMIC DNA]</scope>
    <source>
        <strain evidence="12 13">A2-2</strain>
    </source>
</reference>
<dbReference type="PROSITE" id="PS51755">
    <property type="entry name" value="OMPR_PHOB"/>
    <property type="match status" value="1"/>
</dbReference>
<comment type="subcellular location">
    <subcellularLocation>
        <location evidence="1">Cytoplasm</location>
    </subcellularLocation>
</comment>